<proteinExistence type="predicted"/>
<evidence type="ECO:0000256" key="1">
    <source>
        <dbReference type="ARBA" id="ARBA00001946"/>
    </source>
</evidence>
<dbReference type="Pfam" id="PF00293">
    <property type="entry name" value="NUDIX"/>
    <property type="match status" value="1"/>
</dbReference>
<gene>
    <name evidence="4" type="ORF">KY465_13705</name>
</gene>
<name>A0ABS6WQW0_9HYPH</name>
<dbReference type="PANTHER" id="PTHR43046">
    <property type="entry name" value="GDP-MANNOSE MANNOSYL HYDROLASE"/>
    <property type="match status" value="1"/>
</dbReference>
<accession>A0ABS6WQW0</accession>
<keyword evidence="5" id="KW-1185">Reference proteome</keyword>
<dbReference type="CDD" id="cd02883">
    <property type="entry name" value="NUDIX_Hydrolase"/>
    <property type="match status" value="1"/>
</dbReference>
<dbReference type="InterPro" id="IPR000086">
    <property type="entry name" value="NUDIX_hydrolase_dom"/>
</dbReference>
<keyword evidence="2 4" id="KW-0378">Hydrolase</keyword>
<organism evidence="4 5">
    <name type="scientific">Pseudohoeflea coraliihabitans</name>
    <dbReference type="NCBI Taxonomy" id="2860393"/>
    <lineage>
        <taxon>Bacteria</taxon>
        <taxon>Pseudomonadati</taxon>
        <taxon>Pseudomonadota</taxon>
        <taxon>Alphaproteobacteria</taxon>
        <taxon>Hyphomicrobiales</taxon>
        <taxon>Rhizobiaceae</taxon>
        <taxon>Pseudohoeflea</taxon>
    </lineage>
</organism>
<dbReference type="Proteomes" id="UP001430804">
    <property type="component" value="Unassembled WGS sequence"/>
</dbReference>
<reference evidence="4" key="1">
    <citation type="submission" date="2021-07" db="EMBL/GenBank/DDBJ databases">
        <title>Pseudohoeflea marina sp. nov. a polyhydroxyalcanoate-producing bacterium.</title>
        <authorList>
            <person name="Zheng W."/>
            <person name="Yu S."/>
            <person name="Huang Y."/>
        </authorList>
    </citation>
    <scope>NUCLEOTIDE SEQUENCE</scope>
    <source>
        <strain evidence="4">DP4N28-3</strain>
    </source>
</reference>
<comment type="cofactor">
    <cofactor evidence="1">
        <name>Mg(2+)</name>
        <dbReference type="ChEBI" id="CHEBI:18420"/>
    </cofactor>
</comment>
<dbReference type="PROSITE" id="PS51462">
    <property type="entry name" value="NUDIX"/>
    <property type="match status" value="1"/>
</dbReference>
<feature type="domain" description="Nudix hydrolase" evidence="3">
    <location>
        <begin position="12"/>
        <end position="155"/>
    </location>
</feature>
<dbReference type="PANTHER" id="PTHR43046:SF14">
    <property type="entry name" value="MUTT_NUDIX FAMILY PROTEIN"/>
    <property type="match status" value="1"/>
</dbReference>
<protein>
    <submittedName>
        <fullName evidence="4">NUDIX hydrolase</fullName>
    </submittedName>
</protein>
<dbReference type="RefSeq" id="WP_219202279.1">
    <property type="nucleotide sequence ID" value="NZ_JAHWQX010000003.1"/>
</dbReference>
<comment type="caution">
    <text evidence="4">The sequence shown here is derived from an EMBL/GenBank/DDBJ whole genome shotgun (WGS) entry which is preliminary data.</text>
</comment>
<evidence type="ECO:0000256" key="2">
    <source>
        <dbReference type="ARBA" id="ARBA00022801"/>
    </source>
</evidence>
<evidence type="ECO:0000259" key="3">
    <source>
        <dbReference type="PROSITE" id="PS51462"/>
    </source>
</evidence>
<dbReference type="GO" id="GO:0016787">
    <property type="term" value="F:hydrolase activity"/>
    <property type="evidence" value="ECO:0007669"/>
    <property type="project" value="UniProtKB-KW"/>
</dbReference>
<dbReference type="EMBL" id="JAHWQX010000003">
    <property type="protein sequence ID" value="MBW3098336.1"/>
    <property type="molecule type" value="Genomic_DNA"/>
</dbReference>
<sequence length="160" mass="16724">MDTSFSHKRVAPLHPVTGIGSVSPQQVDLTSRALVSDANGCVLLVRESGAAGCAWRLPGGRVHAGESCTKAVVRCLHDELGVLIWPVSVLLLSEGPADARGNNPVSVVYCARLMAGALPVARAGEITAARWFSTIRLPHNIAGEAIRALASDQAAPLTAW</sequence>
<evidence type="ECO:0000313" key="4">
    <source>
        <dbReference type="EMBL" id="MBW3098336.1"/>
    </source>
</evidence>
<evidence type="ECO:0000313" key="5">
    <source>
        <dbReference type="Proteomes" id="UP001430804"/>
    </source>
</evidence>